<feature type="transmembrane region" description="Helical" evidence="13">
    <location>
        <begin position="57"/>
        <end position="78"/>
    </location>
</feature>
<feature type="transmembrane region" description="Helical" evidence="13">
    <location>
        <begin position="121"/>
        <end position="142"/>
    </location>
</feature>
<keyword evidence="4 13" id="KW-0812">Transmembrane</keyword>
<keyword evidence="9" id="KW-0406">Ion transport</keyword>
<evidence type="ECO:0000256" key="6">
    <source>
        <dbReference type="ARBA" id="ARBA00022882"/>
    </source>
</evidence>
<dbReference type="SUPFAM" id="SSF81324">
    <property type="entry name" value="Voltage-gated potassium channels"/>
    <property type="match status" value="1"/>
</dbReference>
<keyword evidence="16" id="KW-1185">Reference proteome</keyword>
<name>A0ABP1E0D6_9APHY</name>
<feature type="region of interest" description="Disordered" evidence="12">
    <location>
        <begin position="1"/>
        <end position="25"/>
    </location>
</feature>
<dbReference type="PRINTS" id="PR00169">
    <property type="entry name" value="KCHANNEL"/>
</dbReference>
<evidence type="ECO:0000256" key="5">
    <source>
        <dbReference type="ARBA" id="ARBA00022826"/>
    </source>
</evidence>
<feature type="region of interest" description="Disordered" evidence="12">
    <location>
        <begin position="388"/>
        <end position="420"/>
    </location>
</feature>
<dbReference type="PANTHER" id="PTHR11537">
    <property type="entry name" value="VOLTAGE-GATED POTASSIUM CHANNEL"/>
    <property type="match status" value="1"/>
</dbReference>
<accession>A0ABP1E0D6</accession>
<keyword evidence="10 13" id="KW-0472">Membrane</keyword>
<evidence type="ECO:0000259" key="14">
    <source>
        <dbReference type="Pfam" id="PF00520"/>
    </source>
</evidence>
<evidence type="ECO:0000313" key="15">
    <source>
        <dbReference type="EMBL" id="CAL1712694.1"/>
    </source>
</evidence>
<evidence type="ECO:0000256" key="3">
    <source>
        <dbReference type="ARBA" id="ARBA00022538"/>
    </source>
</evidence>
<keyword evidence="11" id="KW-0407">Ion channel</keyword>
<dbReference type="Gene3D" id="1.20.120.350">
    <property type="entry name" value="Voltage-gated potassium channels. Chain C"/>
    <property type="match status" value="1"/>
</dbReference>
<feature type="transmembrane region" description="Helical" evidence="13">
    <location>
        <begin position="195"/>
        <end position="216"/>
    </location>
</feature>
<evidence type="ECO:0000256" key="1">
    <source>
        <dbReference type="ARBA" id="ARBA00004141"/>
    </source>
</evidence>
<evidence type="ECO:0000256" key="13">
    <source>
        <dbReference type="SAM" id="Phobius"/>
    </source>
</evidence>
<keyword evidence="6" id="KW-0851">Voltage-gated channel</keyword>
<dbReference type="Gene3D" id="1.10.287.70">
    <property type="match status" value="1"/>
</dbReference>
<evidence type="ECO:0000256" key="10">
    <source>
        <dbReference type="ARBA" id="ARBA00023136"/>
    </source>
</evidence>
<proteinExistence type="predicted"/>
<evidence type="ECO:0000256" key="9">
    <source>
        <dbReference type="ARBA" id="ARBA00023065"/>
    </source>
</evidence>
<keyword evidence="8 13" id="KW-1133">Transmembrane helix</keyword>
<feature type="transmembrane region" description="Helical" evidence="13">
    <location>
        <begin position="236"/>
        <end position="257"/>
    </location>
</feature>
<organism evidence="15 16">
    <name type="scientific">Somion occarium</name>
    <dbReference type="NCBI Taxonomy" id="3059160"/>
    <lineage>
        <taxon>Eukaryota</taxon>
        <taxon>Fungi</taxon>
        <taxon>Dikarya</taxon>
        <taxon>Basidiomycota</taxon>
        <taxon>Agaricomycotina</taxon>
        <taxon>Agaricomycetes</taxon>
        <taxon>Polyporales</taxon>
        <taxon>Cerrenaceae</taxon>
        <taxon>Somion</taxon>
    </lineage>
</organism>
<evidence type="ECO:0000256" key="2">
    <source>
        <dbReference type="ARBA" id="ARBA00022448"/>
    </source>
</evidence>
<dbReference type="InterPro" id="IPR027359">
    <property type="entry name" value="Volt_channel_dom_sf"/>
</dbReference>
<dbReference type="Proteomes" id="UP001497453">
    <property type="component" value="Chromosome 7"/>
</dbReference>
<keyword evidence="5" id="KW-0631">Potassium channel</keyword>
<comment type="subcellular location">
    <subcellularLocation>
        <location evidence="1">Membrane</location>
        <topology evidence="1">Multi-pass membrane protein</topology>
    </subcellularLocation>
</comment>
<feature type="domain" description="Ion transport" evidence="14">
    <location>
        <begin position="60"/>
        <end position="293"/>
    </location>
</feature>
<keyword evidence="7" id="KW-0630">Potassium</keyword>
<dbReference type="InterPro" id="IPR028325">
    <property type="entry name" value="VG_K_chnl"/>
</dbReference>
<evidence type="ECO:0000256" key="11">
    <source>
        <dbReference type="ARBA" id="ARBA00023303"/>
    </source>
</evidence>
<reference evidence="16" key="1">
    <citation type="submission" date="2024-04" db="EMBL/GenBank/DDBJ databases">
        <authorList>
            <person name="Shaw F."/>
            <person name="Minotto A."/>
        </authorList>
    </citation>
    <scope>NUCLEOTIDE SEQUENCE [LARGE SCALE GENOMIC DNA]</scope>
</reference>
<evidence type="ECO:0000313" key="16">
    <source>
        <dbReference type="Proteomes" id="UP001497453"/>
    </source>
</evidence>
<evidence type="ECO:0000256" key="4">
    <source>
        <dbReference type="ARBA" id="ARBA00022692"/>
    </source>
</evidence>
<keyword evidence="3" id="KW-0633">Potassium transport</keyword>
<feature type="transmembrane region" description="Helical" evidence="13">
    <location>
        <begin position="90"/>
        <end position="109"/>
    </location>
</feature>
<protein>
    <recommendedName>
        <fullName evidence="14">Ion transport domain-containing protein</fullName>
    </recommendedName>
</protein>
<sequence length="420" mass="46508">MSEHIPLAGRHGTPPDEETLPHGLSLDSVGKENVDDIHPPWKRNLYLLLEHPASSQAAFLIHVFTTSVICVSAIITVLETVPAFHSIPGGIWFGLETSLVVLFTVEYTARCIAHSNTWRGLVIWLTSFFGIIDLLGILPYYIEIALQQDTSTFFRFTILRTFRLLRVFRPFRHNNTLLLTIEVMILSFRRSQHALLALAFFVAMVLVVFSTLLYFAERGSWDETLGIFINSDGDPSQFASIPAAAWFVLVTITTVGYGEITPRSFLGRLVTLPLLVFGLLLIALPTFVLGREFSLVWDMMHESQIADEADGFISTPSGSPILRRARASSIASLGEPLPERLTNTRSIFSRRRHSVEPQGDLVSQIADLKATVEMQGDMMRRLLLVLEKDGPPGKGKQRAQAPGIGATSSGSGSGSGYVWR</sequence>
<dbReference type="EMBL" id="OZ037950">
    <property type="protein sequence ID" value="CAL1712694.1"/>
    <property type="molecule type" value="Genomic_DNA"/>
</dbReference>
<dbReference type="PANTHER" id="PTHR11537:SF254">
    <property type="entry name" value="POTASSIUM VOLTAGE-GATED CHANNEL PROTEIN SHAB"/>
    <property type="match status" value="1"/>
</dbReference>
<evidence type="ECO:0000256" key="8">
    <source>
        <dbReference type="ARBA" id="ARBA00022989"/>
    </source>
</evidence>
<dbReference type="InterPro" id="IPR005821">
    <property type="entry name" value="Ion_trans_dom"/>
</dbReference>
<evidence type="ECO:0000256" key="12">
    <source>
        <dbReference type="SAM" id="MobiDB-lite"/>
    </source>
</evidence>
<feature type="compositionally biased region" description="Gly residues" evidence="12">
    <location>
        <begin position="411"/>
        <end position="420"/>
    </location>
</feature>
<keyword evidence="2" id="KW-0813">Transport</keyword>
<evidence type="ECO:0000256" key="7">
    <source>
        <dbReference type="ARBA" id="ARBA00022958"/>
    </source>
</evidence>
<feature type="transmembrane region" description="Helical" evidence="13">
    <location>
        <begin position="269"/>
        <end position="290"/>
    </location>
</feature>
<gene>
    <name evidence="15" type="ORF">GFSPODELE1_LOCUS8942</name>
</gene>
<dbReference type="Pfam" id="PF00520">
    <property type="entry name" value="Ion_trans"/>
    <property type="match status" value="1"/>
</dbReference>